<protein>
    <submittedName>
        <fullName evidence="2">Uncharacterized protein</fullName>
    </submittedName>
</protein>
<dbReference type="EMBL" id="FNVO01000011">
    <property type="protein sequence ID" value="SEG77145.1"/>
    <property type="molecule type" value="Genomic_DNA"/>
</dbReference>
<evidence type="ECO:0000256" key="1">
    <source>
        <dbReference type="SAM" id="MobiDB-lite"/>
    </source>
</evidence>
<feature type="region of interest" description="Disordered" evidence="1">
    <location>
        <begin position="1"/>
        <end position="66"/>
    </location>
</feature>
<dbReference type="AlphaFoldDB" id="A0A1H6CXB7"/>
<dbReference type="Proteomes" id="UP000236723">
    <property type="component" value="Unassembled WGS sequence"/>
</dbReference>
<gene>
    <name evidence="2" type="ORF">SAMN04489712_111255</name>
</gene>
<evidence type="ECO:0000313" key="3">
    <source>
        <dbReference type="Proteomes" id="UP000236723"/>
    </source>
</evidence>
<name>A0A1H6CXB7_9ACTN</name>
<keyword evidence="3" id="KW-1185">Reference proteome</keyword>
<accession>A0A1H6CXB7</accession>
<dbReference type="RefSeq" id="WP_103940382.1">
    <property type="nucleotide sequence ID" value="NZ_FNVO01000011.1"/>
</dbReference>
<sequence>MRTEPERGEPQRVDSTESEGMSAARPSPAEGRISGRAAESTRPDWDYGMTGNTAHRPEEFNPDDFE</sequence>
<feature type="compositionally biased region" description="Basic and acidic residues" evidence="1">
    <location>
        <begin position="1"/>
        <end position="15"/>
    </location>
</feature>
<organism evidence="2 3">
    <name type="scientific">Thermomonospora echinospora</name>
    <dbReference type="NCBI Taxonomy" id="1992"/>
    <lineage>
        <taxon>Bacteria</taxon>
        <taxon>Bacillati</taxon>
        <taxon>Actinomycetota</taxon>
        <taxon>Actinomycetes</taxon>
        <taxon>Streptosporangiales</taxon>
        <taxon>Thermomonosporaceae</taxon>
        <taxon>Thermomonospora</taxon>
    </lineage>
</organism>
<evidence type="ECO:0000313" key="2">
    <source>
        <dbReference type="EMBL" id="SEG77145.1"/>
    </source>
</evidence>
<reference evidence="3" key="1">
    <citation type="submission" date="2016-10" db="EMBL/GenBank/DDBJ databases">
        <authorList>
            <person name="Varghese N."/>
            <person name="Submissions S."/>
        </authorList>
    </citation>
    <scope>NUCLEOTIDE SEQUENCE [LARGE SCALE GENOMIC DNA]</scope>
    <source>
        <strain evidence="3">DSM 43163</strain>
    </source>
</reference>
<proteinExistence type="predicted"/>